<protein>
    <submittedName>
        <fullName evidence="1">Uncharacterized protein</fullName>
    </submittedName>
</protein>
<sequence length="92" mass="10575">MRRRWRFTEPCFALVVITALLSFRREEAPMGLYSMGGARVGSMSLRRIQAPGREKIRKSPWCYRFVVEKLKDAPMTTAECSTRGALAYSQIE</sequence>
<organism evidence="1 2">
    <name type="scientific">Gonapodya prolifera (strain JEL478)</name>
    <name type="common">Monoblepharis prolifera</name>
    <dbReference type="NCBI Taxonomy" id="1344416"/>
    <lineage>
        <taxon>Eukaryota</taxon>
        <taxon>Fungi</taxon>
        <taxon>Fungi incertae sedis</taxon>
        <taxon>Chytridiomycota</taxon>
        <taxon>Chytridiomycota incertae sedis</taxon>
        <taxon>Monoblepharidomycetes</taxon>
        <taxon>Monoblepharidales</taxon>
        <taxon>Gonapodyaceae</taxon>
        <taxon>Gonapodya</taxon>
    </lineage>
</organism>
<name>A0A139A107_GONPJ</name>
<reference evidence="1 2" key="1">
    <citation type="journal article" date="2015" name="Genome Biol. Evol.">
        <title>Phylogenomic analyses indicate that early fungi evolved digesting cell walls of algal ancestors of land plants.</title>
        <authorList>
            <person name="Chang Y."/>
            <person name="Wang S."/>
            <person name="Sekimoto S."/>
            <person name="Aerts A.L."/>
            <person name="Choi C."/>
            <person name="Clum A."/>
            <person name="LaButti K.M."/>
            <person name="Lindquist E.A."/>
            <person name="Yee Ngan C."/>
            <person name="Ohm R.A."/>
            <person name="Salamov A.A."/>
            <person name="Grigoriev I.V."/>
            <person name="Spatafora J.W."/>
            <person name="Berbee M.L."/>
        </authorList>
    </citation>
    <scope>NUCLEOTIDE SEQUENCE [LARGE SCALE GENOMIC DNA]</scope>
    <source>
        <strain evidence="1 2">JEL478</strain>
    </source>
</reference>
<accession>A0A139A107</accession>
<proteinExistence type="predicted"/>
<evidence type="ECO:0000313" key="1">
    <source>
        <dbReference type="EMBL" id="KXS10467.1"/>
    </source>
</evidence>
<keyword evidence="2" id="KW-1185">Reference proteome</keyword>
<dbReference type="EMBL" id="KQ965821">
    <property type="protein sequence ID" value="KXS10467.1"/>
    <property type="molecule type" value="Genomic_DNA"/>
</dbReference>
<dbReference type="Proteomes" id="UP000070544">
    <property type="component" value="Unassembled WGS sequence"/>
</dbReference>
<dbReference type="AlphaFoldDB" id="A0A139A107"/>
<evidence type="ECO:0000313" key="2">
    <source>
        <dbReference type="Proteomes" id="UP000070544"/>
    </source>
</evidence>
<gene>
    <name evidence="1" type="ORF">M427DRAFT_476885</name>
</gene>